<dbReference type="eggNOG" id="COG4636">
    <property type="taxonomic scope" value="Bacteria"/>
</dbReference>
<dbReference type="PANTHER" id="PTHR36558">
    <property type="entry name" value="GLR1098 PROTEIN"/>
    <property type="match status" value="1"/>
</dbReference>
<dbReference type="PANTHER" id="PTHR36558:SF1">
    <property type="entry name" value="RESTRICTION ENDONUCLEASE DOMAIN-CONTAINING PROTEIN-RELATED"/>
    <property type="match status" value="1"/>
</dbReference>
<dbReference type="InterPro" id="IPR011335">
    <property type="entry name" value="Restrct_endonuc-II-like"/>
</dbReference>
<dbReference type="STRING" id="765913.ThidrDRAFT_0920"/>
<dbReference type="EMBL" id="AFWT01000005">
    <property type="protein sequence ID" value="EGV32800.1"/>
    <property type="molecule type" value="Genomic_DNA"/>
</dbReference>
<dbReference type="CDD" id="cd06260">
    <property type="entry name" value="DUF820-like"/>
    <property type="match status" value="1"/>
</dbReference>
<protein>
    <recommendedName>
        <fullName evidence="1">Putative restriction endonuclease domain-containing protein</fullName>
    </recommendedName>
</protein>
<accession>G2DY08</accession>
<name>G2DY08_9GAMM</name>
<sequence>MTSTAEQTTITHDEYLAGEIESPVKHEYLAGQVFAMAGASEAHVTIAGNLFALLRSHVRGSPCRVYMSDMKVRVEASDAFFYPDVFVTCSKADAAQTYYKQAPTLIVEVLSSSTAAFDRGKKFAHYRRLESLREYVVIDPEQMSIDVFRRNESGQWVLLPFAEGDRLELASIDFSTPIDAAYEDVNLTELPASNP</sequence>
<dbReference type="InterPro" id="IPR008538">
    <property type="entry name" value="Uma2"/>
</dbReference>
<dbReference type="Pfam" id="PF05685">
    <property type="entry name" value="Uma2"/>
    <property type="match status" value="1"/>
</dbReference>
<comment type="caution">
    <text evidence="2">The sequence shown here is derived from an EMBL/GenBank/DDBJ whole genome shotgun (WGS) entry which is preliminary data.</text>
</comment>
<proteinExistence type="predicted"/>
<gene>
    <name evidence="2" type="ORF">ThidrDRAFT_0920</name>
</gene>
<reference evidence="2 3" key="1">
    <citation type="submission" date="2011-06" db="EMBL/GenBank/DDBJ databases">
        <title>The draft genome of Thiorhodococcus drewsii AZ1.</title>
        <authorList>
            <consortium name="US DOE Joint Genome Institute (JGI-PGF)"/>
            <person name="Lucas S."/>
            <person name="Han J."/>
            <person name="Lapidus A."/>
            <person name="Cheng J.-F."/>
            <person name="Goodwin L."/>
            <person name="Pitluck S."/>
            <person name="Peters L."/>
            <person name="Land M.L."/>
            <person name="Hauser L."/>
            <person name="Vogl K."/>
            <person name="Liu Z."/>
            <person name="Imhoff J."/>
            <person name="Thiel V."/>
            <person name="Frigaard N.-U."/>
            <person name="Bryant D.A."/>
            <person name="Woyke T.J."/>
        </authorList>
    </citation>
    <scope>NUCLEOTIDE SEQUENCE [LARGE SCALE GENOMIC DNA]</scope>
    <source>
        <strain evidence="2 3">AZ1</strain>
    </source>
</reference>
<keyword evidence="3" id="KW-1185">Reference proteome</keyword>
<dbReference type="Proteomes" id="UP000004200">
    <property type="component" value="Unassembled WGS sequence"/>
</dbReference>
<dbReference type="OrthoDB" id="26750at2"/>
<organism evidence="2 3">
    <name type="scientific">Thiorhodococcus drewsii AZ1</name>
    <dbReference type="NCBI Taxonomy" id="765913"/>
    <lineage>
        <taxon>Bacteria</taxon>
        <taxon>Pseudomonadati</taxon>
        <taxon>Pseudomonadota</taxon>
        <taxon>Gammaproteobacteria</taxon>
        <taxon>Chromatiales</taxon>
        <taxon>Chromatiaceae</taxon>
        <taxon>Thiorhodococcus</taxon>
    </lineage>
</organism>
<dbReference type="RefSeq" id="WP_007039635.1">
    <property type="nucleotide sequence ID" value="NZ_AFWT01000005.1"/>
</dbReference>
<dbReference type="Gene3D" id="3.90.1570.10">
    <property type="entry name" value="tt1808, chain A"/>
    <property type="match status" value="1"/>
</dbReference>
<evidence type="ECO:0000313" key="3">
    <source>
        <dbReference type="Proteomes" id="UP000004200"/>
    </source>
</evidence>
<dbReference type="SUPFAM" id="SSF52980">
    <property type="entry name" value="Restriction endonuclease-like"/>
    <property type="match status" value="1"/>
</dbReference>
<dbReference type="InterPro" id="IPR012296">
    <property type="entry name" value="Nuclease_put_TT1808"/>
</dbReference>
<evidence type="ECO:0000313" key="2">
    <source>
        <dbReference type="EMBL" id="EGV32800.1"/>
    </source>
</evidence>
<evidence type="ECO:0000259" key="1">
    <source>
        <dbReference type="Pfam" id="PF05685"/>
    </source>
</evidence>
<feature type="domain" description="Putative restriction endonuclease" evidence="1">
    <location>
        <begin position="13"/>
        <end position="170"/>
    </location>
</feature>
<dbReference type="AlphaFoldDB" id="G2DY08"/>
<dbReference type="PATRIC" id="fig|765913.3.peg.942"/>